<dbReference type="GO" id="GO:0006644">
    <property type="term" value="P:phospholipid metabolic process"/>
    <property type="evidence" value="ECO:0007669"/>
    <property type="project" value="InterPro"/>
</dbReference>
<dbReference type="GO" id="GO:0008374">
    <property type="term" value="F:O-acyltransferase activity"/>
    <property type="evidence" value="ECO:0007669"/>
    <property type="project" value="TreeGrafter"/>
</dbReference>
<dbReference type="STRING" id="2880.D7G278"/>
<proteinExistence type="inferred from homology"/>
<evidence type="ECO:0000256" key="12">
    <source>
        <dbReference type="RuleBase" id="RU365062"/>
    </source>
</evidence>
<evidence type="ECO:0000256" key="6">
    <source>
        <dbReference type="ARBA" id="ARBA00023098"/>
    </source>
</evidence>
<keyword evidence="7" id="KW-0496">Mitochondrion</keyword>
<keyword evidence="9 14" id="KW-0012">Acyltransferase</keyword>
<evidence type="ECO:0000256" key="8">
    <source>
        <dbReference type="ARBA" id="ARBA00023136"/>
    </source>
</evidence>
<evidence type="ECO:0000256" key="11">
    <source>
        <dbReference type="ARBA" id="ARBA00047906"/>
    </source>
</evidence>
<dbReference type="PRINTS" id="PR00979">
    <property type="entry name" value="TAFAZZIN"/>
</dbReference>
<evidence type="ECO:0000313" key="14">
    <source>
        <dbReference type="EMBL" id="CBJ48755.1"/>
    </source>
</evidence>
<evidence type="ECO:0000256" key="4">
    <source>
        <dbReference type="ARBA" id="ARBA00022787"/>
    </source>
</evidence>
<evidence type="ECO:0000259" key="13">
    <source>
        <dbReference type="SMART" id="SM00563"/>
    </source>
</evidence>
<keyword evidence="4" id="KW-1000">Mitochondrion outer membrane</keyword>
<keyword evidence="5" id="KW-0999">Mitochondrion inner membrane</keyword>
<dbReference type="Proteomes" id="UP000002630">
    <property type="component" value="Linkage Group LG19"/>
</dbReference>
<dbReference type="EMBL" id="FN649744">
    <property type="protein sequence ID" value="CBJ48755.1"/>
    <property type="molecule type" value="Genomic_DNA"/>
</dbReference>
<organism evidence="14 15">
    <name type="scientific">Ectocarpus siliculosus</name>
    <name type="common">Brown alga</name>
    <name type="synonym">Conferva siliculosa</name>
    <dbReference type="NCBI Taxonomy" id="2880"/>
    <lineage>
        <taxon>Eukaryota</taxon>
        <taxon>Sar</taxon>
        <taxon>Stramenopiles</taxon>
        <taxon>Ochrophyta</taxon>
        <taxon>PX clade</taxon>
        <taxon>Phaeophyceae</taxon>
        <taxon>Ectocarpales</taxon>
        <taxon>Ectocarpaceae</taxon>
        <taxon>Ectocarpus</taxon>
    </lineage>
</organism>
<dbReference type="OMA" id="TTGWFNT"/>
<evidence type="ECO:0000256" key="1">
    <source>
        <dbReference type="ARBA" id="ARBA00004137"/>
    </source>
</evidence>
<comment type="similarity">
    <text evidence="2 12">Belongs to the taffazin family.</text>
</comment>
<comment type="catalytic activity">
    <reaction evidence="11">
        <text>1'-[1,2-diacyl-sn-glycero-3-phospho],3'-[1-acyl-sn-glycero-3-phospho]-glycerol + a 1,2-diacyl-sn-glycero-3-phosphocholine = a cardiolipin + a 1-acyl-sn-glycero-3-phosphocholine</text>
        <dbReference type="Rhea" id="RHEA:33731"/>
        <dbReference type="ChEBI" id="CHEBI:57643"/>
        <dbReference type="ChEBI" id="CHEBI:58168"/>
        <dbReference type="ChEBI" id="CHEBI:62237"/>
        <dbReference type="ChEBI" id="CHEBI:64743"/>
    </reaction>
    <physiologicalReaction direction="left-to-right" evidence="11">
        <dbReference type="Rhea" id="RHEA:33732"/>
    </physiologicalReaction>
    <physiologicalReaction direction="right-to-left" evidence="11">
        <dbReference type="Rhea" id="RHEA:33733"/>
    </physiologicalReaction>
</comment>
<dbReference type="PANTHER" id="PTHR12497:SF0">
    <property type="entry name" value="TAFAZZIN"/>
    <property type="match status" value="1"/>
</dbReference>
<dbReference type="OrthoDB" id="193467at2759"/>
<evidence type="ECO:0000256" key="10">
    <source>
        <dbReference type="ARBA" id="ARBA00024323"/>
    </source>
</evidence>
<dbReference type="eggNOG" id="KOG2847">
    <property type="taxonomic scope" value="Eukaryota"/>
</dbReference>
<protein>
    <recommendedName>
        <fullName evidence="12">Tafazzin family protein</fullName>
    </recommendedName>
</protein>
<keyword evidence="6" id="KW-0443">Lipid metabolism</keyword>
<dbReference type="SUPFAM" id="SSF69593">
    <property type="entry name" value="Glycerol-3-phosphate (1)-acyltransferase"/>
    <property type="match status" value="1"/>
</dbReference>
<evidence type="ECO:0000313" key="15">
    <source>
        <dbReference type="Proteomes" id="UP000002630"/>
    </source>
</evidence>
<keyword evidence="3" id="KW-0808">Transferase</keyword>
<name>D7G278_ECTSI</name>
<dbReference type="SMART" id="SM00563">
    <property type="entry name" value="PlsC"/>
    <property type="match status" value="1"/>
</dbReference>
<dbReference type="InParanoid" id="D7G278"/>
<dbReference type="CDD" id="cd07989">
    <property type="entry name" value="LPLAT_AGPAT-like"/>
    <property type="match status" value="1"/>
</dbReference>
<dbReference type="PANTHER" id="PTHR12497">
    <property type="entry name" value="TAZ PROTEIN TAFAZZIN"/>
    <property type="match status" value="1"/>
</dbReference>
<dbReference type="Pfam" id="PF01553">
    <property type="entry name" value="Acyltransferase"/>
    <property type="match status" value="1"/>
</dbReference>
<dbReference type="InterPro" id="IPR002123">
    <property type="entry name" value="Plipid/glycerol_acylTrfase"/>
</dbReference>
<evidence type="ECO:0000256" key="5">
    <source>
        <dbReference type="ARBA" id="ARBA00022792"/>
    </source>
</evidence>
<sequence>MTPVAVLSRAVLFGLNNTRLVKDERHARLVDLVRDRPEGEPLLTVANHASTLDDPAVMAVLLPWDIVVRPRLMRWSVCSQEICFETRAIASFFGAGKVLPIERGGGVDQKLLLNFSRKLAAGGWCHIFPEGKTVQTGTIGGRSPPASSDLGRLKWGVGRMIAHAPRTPRVVPFFHTGMQNLVAEDPATKDVLPRQPQFLNDITVRVGDAIEVEDLLAQHEDEHGPLWKYSAAVAQGGADDERKWASCSAADKQLYSAITRRVEAALHALEAEARLELGDAYPTIPSVVASGDYLALLGEQ</sequence>
<evidence type="ECO:0000256" key="3">
    <source>
        <dbReference type="ARBA" id="ARBA00022679"/>
    </source>
</evidence>
<keyword evidence="8" id="KW-0472">Membrane</keyword>
<gene>
    <name evidence="14" type="primary">Taz1</name>
    <name evidence="14" type="ORF">Esi_0047_0048</name>
</gene>
<accession>D7G278</accession>
<evidence type="ECO:0000256" key="9">
    <source>
        <dbReference type="ARBA" id="ARBA00023315"/>
    </source>
</evidence>
<evidence type="ECO:0000256" key="2">
    <source>
        <dbReference type="ARBA" id="ARBA00010524"/>
    </source>
</evidence>
<reference evidence="14 15" key="1">
    <citation type="journal article" date="2010" name="Nature">
        <title>The Ectocarpus genome and the independent evolution of multicellularity in brown algae.</title>
        <authorList>
            <person name="Cock J.M."/>
            <person name="Sterck L."/>
            <person name="Rouze P."/>
            <person name="Scornet D."/>
            <person name="Allen A.E."/>
            <person name="Amoutzias G."/>
            <person name="Anthouard V."/>
            <person name="Artiguenave F."/>
            <person name="Aury J.M."/>
            <person name="Badger J.H."/>
            <person name="Beszteri B."/>
            <person name="Billiau K."/>
            <person name="Bonnet E."/>
            <person name="Bothwell J.H."/>
            <person name="Bowler C."/>
            <person name="Boyen C."/>
            <person name="Brownlee C."/>
            <person name="Carrano C.J."/>
            <person name="Charrier B."/>
            <person name="Cho G.Y."/>
            <person name="Coelho S.M."/>
            <person name="Collen J."/>
            <person name="Corre E."/>
            <person name="Da Silva C."/>
            <person name="Delage L."/>
            <person name="Delaroque N."/>
            <person name="Dittami S.M."/>
            <person name="Doulbeau S."/>
            <person name="Elias M."/>
            <person name="Farnham G."/>
            <person name="Gachon C.M."/>
            <person name="Gschloessl B."/>
            <person name="Heesch S."/>
            <person name="Jabbari K."/>
            <person name="Jubin C."/>
            <person name="Kawai H."/>
            <person name="Kimura K."/>
            <person name="Kloareg B."/>
            <person name="Kupper F.C."/>
            <person name="Lang D."/>
            <person name="Le Bail A."/>
            <person name="Leblanc C."/>
            <person name="Lerouge P."/>
            <person name="Lohr M."/>
            <person name="Lopez P.J."/>
            <person name="Martens C."/>
            <person name="Maumus F."/>
            <person name="Michel G."/>
            <person name="Miranda-Saavedra D."/>
            <person name="Morales J."/>
            <person name="Moreau H."/>
            <person name="Motomura T."/>
            <person name="Nagasato C."/>
            <person name="Napoli C.A."/>
            <person name="Nelson D.R."/>
            <person name="Nyvall-Collen P."/>
            <person name="Peters A.F."/>
            <person name="Pommier C."/>
            <person name="Potin P."/>
            <person name="Poulain J."/>
            <person name="Quesneville H."/>
            <person name="Read B."/>
            <person name="Rensing S.A."/>
            <person name="Ritter A."/>
            <person name="Rousvoal S."/>
            <person name="Samanta M."/>
            <person name="Samson G."/>
            <person name="Schroeder D.C."/>
            <person name="Segurens B."/>
            <person name="Strittmatter M."/>
            <person name="Tonon T."/>
            <person name="Tregear J.W."/>
            <person name="Valentin K."/>
            <person name="von Dassow P."/>
            <person name="Yamagishi T."/>
            <person name="Van de Peer Y."/>
            <person name="Wincker P."/>
        </authorList>
    </citation>
    <scope>NUCLEOTIDE SEQUENCE [LARGE SCALE GENOMIC DNA]</scope>
    <source>
        <strain evidence="15">Ec32 / CCAP1310/4</strain>
    </source>
</reference>
<evidence type="ECO:0000256" key="7">
    <source>
        <dbReference type="ARBA" id="ARBA00023128"/>
    </source>
</evidence>
<dbReference type="GO" id="GO:0005743">
    <property type="term" value="C:mitochondrial inner membrane"/>
    <property type="evidence" value="ECO:0007669"/>
    <property type="project" value="UniProtKB-SubCell"/>
</dbReference>
<comment type="subcellular location">
    <subcellularLocation>
        <location evidence="1">Mitochondrion inner membrane</location>
        <topology evidence="1">Peripheral membrane protein</topology>
        <orientation evidence="1">Intermembrane side</orientation>
    </subcellularLocation>
    <subcellularLocation>
        <location evidence="10">Mitochondrion outer membrane</location>
        <topology evidence="10">Peripheral membrane protein</topology>
        <orientation evidence="10">Intermembrane side</orientation>
    </subcellularLocation>
</comment>
<dbReference type="AlphaFoldDB" id="D7G278"/>
<dbReference type="InterPro" id="IPR000872">
    <property type="entry name" value="Tafazzin"/>
</dbReference>
<keyword evidence="15" id="KW-1185">Reference proteome</keyword>
<dbReference type="GO" id="GO:0005741">
    <property type="term" value="C:mitochondrial outer membrane"/>
    <property type="evidence" value="ECO:0007669"/>
    <property type="project" value="UniProtKB-SubCell"/>
</dbReference>
<dbReference type="EMBL" id="FN648674">
    <property type="protein sequence ID" value="CBJ48755.1"/>
    <property type="molecule type" value="Genomic_DNA"/>
</dbReference>
<feature type="domain" description="Phospholipid/glycerol acyltransferase" evidence="13">
    <location>
        <begin position="42"/>
        <end position="178"/>
    </location>
</feature>